<proteinExistence type="predicted"/>
<dbReference type="Proteomes" id="UP000187735">
    <property type="component" value="Chromosome"/>
</dbReference>
<dbReference type="Gene3D" id="1.20.1260.10">
    <property type="match status" value="1"/>
</dbReference>
<evidence type="ECO:0000313" key="1">
    <source>
        <dbReference type="EMBL" id="APZ95263.1"/>
    </source>
</evidence>
<dbReference type="InterPro" id="IPR012347">
    <property type="entry name" value="Ferritin-like"/>
</dbReference>
<accession>A0A1P8WMH0</accession>
<sequence length="149" mass="17171">MMTYQQLGDILKLIRKYHQRVRNTLNEAQESTSSEVVESIVSQLKQHENNWQIALSEYGDEGDDGVLNVWIQYVPNDDIQQAVQDAELKPDMSIDDIRQSVIQFHSALTALYRTMKDSVTAPRVSEFLTRLYEMEETVTGQQAWSSRST</sequence>
<gene>
    <name evidence="1" type="ORF">Fuma_04919</name>
</gene>
<dbReference type="KEGG" id="fmr:Fuma_04919"/>
<evidence type="ECO:0000313" key="2">
    <source>
        <dbReference type="Proteomes" id="UP000187735"/>
    </source>
</evidence>
<dbReference type="RefSeq" id="WP_077026451.1">
    <property type="nucleotide sequence ID" value="NZ_CP017641.1"/>
</dbReference>
<dbReference type="STRING" id="1891926.Fuma_04919"/>
<dbReference type="AlphaFoldDB" id="A0A1P8WMH0"/>
<protein>
    <submittedName>
        <fullName evidence="1">Uncharacterized protein</fullName>
    </submittedName>
</protein>
<dbReference type="OrthoDB" id="289703at2"/>
<keyword evidence="2" id="KW-1185">Reference proteome</keyword>
<name>A0A1P8WMH0_9PLAN</name>
<dbReference type="EMBL" id="CP017641">
    <property type="protein sequence ID" value="APZ95263.1"/>
    <property type="molecule type" value="Genomic_DNA"/>
</dbReference>
<organism evidence="1 2">
    <name type="scientific">Fuerstiella marisgermanici</name>
    <dbReference type="NCBI Taxonomy" id="1891926"/>
    <lineage>
        <taxon>Bacteria</taxon>
        <taxon>Pseudomonadati</taxon>
        <taxon>Planctomycetota</taxon>
        <taxon>Planctomycetia</taxon>
        <taxon>Planctomycetales</taxon>
        <taxon>Planctomycetaceae</taxon>
        <taxon>Fuerstiella</taxon>
    </lineage>
</organism>
<reference evidence="1 2" key="1">
    <citation type="journal article" date="2016" name="Front. Microbiol.">
        <title>Fuerstia marisgermanicae gen. nov., sp. nov., an Unusual Member of the Phylum Planctomycetes from the German Wadden Sea.</title>
        <authorList>
            <person name="Kohn T."/>
            <person name="Heuer A."/>
            <person name="Jogler M."/>
            <person name="Vollmers J."/>
            <person name="Boedeker C."/>
            <person name="Bunk B."/>
            <person name="Rast P."/>
            <person name="Borchert D."/>
            <person name="Glockner I."/>
            <person name="Freese H.M."/>
            <person name="Klenk H.P."/>
            <person name="Overmann J."/>
            <person name="Kaster A.K."/>
            <person name="Rohde M."/>
            <person name="Wiegand S."/>
            <person name="Jogler C."/>
        </authorList>
    </citation>
    <scope>NUCLEOTIDE SEQUENCE [LARGE SCALE GENOMIC DNA]</scope>
    <source>
        <strain evidence="1 2">NH11</strain>
    </source>
</reference>